<sequence>MKGRYVWSEPTHPAGCRMTDHEKHTAAMP</sequence>
<proteinExistence type="predicted"/>
<comment type="caution">
    <text evidence="2">The sequence shown here is derived from an EMBL/GenBank/DDBJ whole genome shotgun (WGS) entry which is preliminary data.</text>
</comment>
<organism evidence="2 3">
    <name type="scientific">Streptomyces jeddahensis</name>
    <dbReference type="NCBI Taxonomy" id="1716141"/>
    <lineage>
        <taxon>Bacteria</taxon>
        <taxon>Bacillati</taxon>
        <taxon>Actinomycetota</taxon>
        <taxon>Actinomycetes</taxon>
        <taxon>Kitasatosporales</taxon>
        <taxon>Streptomycetaceae</taxon>
        <taxon>Streptomyces</taxon>
    </lineage>
</organism>
<accession>A0A177HQ20</accession>
<dbReference type="Proteomes" id="UP000077381">
    <property type="component" value="Unassembled WGS sequence"/>
</dbReference>
<evidence type="ECO:0000313" key="2">
    <source>
        <dbReference type="EMBL" id="OAH13091.1"/>
    </source>
</evidence>
<dbReference type="STRING" id="1716141.STSP_37380"/>
<feature type="region of interest" description="Disordered" evidence="1">
    <location>
        <begin position="1"/>
        <end position="29"/>
    </location>
</feature>
<feature type="compositionally biased region" description="Basic and acidic residues" evidence="1">
    <location>
        <begin position="18"/>
        <end position="29"/>
    </location>
</feature>
<gene>
    <name evidence="2" type="ORF">STSP_37380</name>
</gene>
<dbReference type="AlphaFoldDB" id="A0A177HQ20"/>
<evidence type="ECO:0000256" key="1">
    <source>
        <dbReference type="SAM" id="MobiDB-lite"/>
    </source>
</evidence>
<keyword evidence="3" id="KW-1185">Reference proteome</keyword>
<protein>
    <submittedName>
        <fullName evidence="2">Uncharacterized protein</fullName>
    </submittedName>
</protein>
<reference evidence="2 3" key="1">
    <citation type="submission" date="2015-12" db="EMBL/GenBank/DDBJ databases">
        <title>Genome sequence of Streptomyces sp. G25.</title>
        <authorList>
            <person name="Poehlein A."/>
            <person name="Roettig A."/>
            <person name="Hiessl S."/>
            <person name="Hauschild P."/>
            <person name="Schauer J."/>
            <person name="Madkour M.H."/>
            <person name="Al-Ansari A.M."/>
            <person name="Almakishah N.H."/>
            <person name="Steinbuechel A."/>
            <person name="Daniel R."/>
        </authorList>
    </citation>
    <scope>NUCLEOTIDE SEQUENCE [LARGE SCALE GENOMIC DNA]</scope>
    <source>
        <strain evidence="3">G25(2015)</strain>
    </source>
</reference>
<dbReference type="EMBL" id="LOHS01000084">
    <property type="protein sequence ID" value="OAH13091.1"/>
    <property type="molecule type" value="Genomic_DNA"/>
</dbReference>
<name>A0A177HQ20_9ACTN</name>
<evidence type="ECO:0000313" key="3">
    <source>
        <dbReference type="Proteomes" id="UP000077381"/>
    </source>
</evidence>